<dbReference type="HOGENOM" id="CLU_1554533_0_0_7"/>
<protein>
    <submittedName>
        <fullName evidence="1">Uncharacterized protein</fullName>
    </submittedName>
</protein>
<dbReference type="Proteomes" id="UP000001784">
    <property type="component" value="Chromosome"/>
</dbReference>
<dbReference type="EMBL" id="CP000478">
    <property type="protein sequence ID" value="ABK19345.1"/>
    <property type="molecule type" value="Genomic_DNA"/>
</dbReference>
<sequence length="172" mass="19790">MEFEMTTGMGTRVRFTLERDEHSVHQVFAHIVPAGEKNEKRVLCTGWRVSRTERGFVEGVNASGELIDVARDDWGKMLALREDLRDRDNLENICLVKVHSRGNRLTIDGYTLSARVDRVTWHKIEHCMEEVDSSENDELLEGDHFIGWVVKPGMESEVERILDVKPAKRVTD</sequence>
<keyword evidence="2" id="KW-1185">Reference proteome</keyword>
<dbReference type="AlphaFoldDB" id="A0LPJ3"/>
<organism evidence="1 2">
    <name type="scientific">Syntrophobacter fumaroxidans (strain DSM 10017 / MPOB)</name>
    <dbReference type="NCBI Taxonomy" id="335543"/>
    <lineage>
        <taxon>Bacteria</taxon>
        <taxon>Pseudomonadati</taxon>
        <taxon>Thermodesulfobacteriota</taxon>
        <taxon>Syntrophobacteria</taxon>
        <taxon>Syntrophobacterales</taxon>
        <taxon>Syntrophobacteraceae</taxon>
        <taxon>Syntrophobacter</taxon>
    </lineage>
</organism>
<gene>
    <name evidence="1" type="ordered locus">Sfum_3675</name>
</gene>
<proteinExistence type="predicted"/>
<evidence type="ECO:0000313" key="2">
    <source>
        <dbReference type="Proteomes" id="UP000001784"/>
    </source>
</evidence>
<evidence type="ECO:0000313" key="1">
    <source>
        <dbReference type="EMBL" id="ABK19345.1"/>
    </source>
</evidence>
<accession>A0LPJ3</accession>
<reference evidence="1 2" key="1">
    <citation type="submission" date="2006-10" db="EMBL/GenBank/DDBJ databases">
        <title>Complete sequence of Syntrophobacter fumaroxidans MPOB.</title>
        <authorList>
            <consortium name="US DOE Joint Genome Institute"/>
            <person name="Copeland A."/>
            <person name="Lucas S."/>
            <person name="Lapidus A."/>
            <person name="Barry K."/>
            <person name="Detter J.C."/>
            <person name="Glavina del Rio T."/>
            <person name="Hammon N."/>
            <person name="Israni S."/>
            <person name="Pitluck S."/>
            <person name="Goltsman E.G."/>
            <person name="Martinez M."/>
            <person name="Schmutz J."/>
            <person name="Larimer F."/>
            <person name="Land M."/>
            <person name="Hauser L."/>
            <person name="Kyrpides N."/>
            <person name="Kim E."/>
            <person name="Boone D.R."/>
            <person name="Brockman F."/>
            <person name="Culley D."/>
            <person name="Ferry J."/>
            <person name="Gunsalus R."/>
            <person name="McInerney M.J."/>
            <person name="Morrison M."/>
            <person name="Plugge C."/>
            <person name="Rohlin L."/>
            <person name="Scholten J."/>
            <person name="Sieber J."/>
            <person name="Stams A.J.M."/>
            <person name="Worm P."/>
            <person name="Henstra A.M."/>
            <person name="Richardson P."/>
        </authorList>
    </citation>
    <scope>NUCLEOTIDE SEQUENCE [LARGE SCALE GENOMIC DNA]</scope>
    <source>
        <strain evidence="2">DSM 10017 / MPOB</strain>
    </source>
</reference>
<dbReference type="InParanoid" id="A0LPJ3"/>
<dbReference type="KEGG" id="sfu:Sfum_3675"/>
<name>A0LPJ3_SYNFM</name>